<feature type="compositionally biased region" description="Basic and acidic residues" evidence="10">
    <location>
        <begin position="509"/>
        <end position="520"/>
    </location>
</feature>
<dbReference type="RefSeq" id="XP_018024578.1">
    <property type="nucleotide sequence ID" value="XM_018169089.2"/>
</dbReference>
<proteinExistence type="inferred from homology"/>
<feature type="region of interest" description="Disordered" evidence="10">
    <location>
        <begin position="291"/>
        <end position="348"/>
    </location>
</feature>
<evidence type="ECO:0000256" key="7">
    <source>
        <dbReference type="ARBA" id="ARBA00023136"/>
    </source>
</evidence>
<dbReference type="GeneID" id="108680290"/>
<feature type="transmembrane region" description="Helical" evidence="11">
    <location>
        <begin position="112"/>
        <end position="132"/>
    </location>
</feature>
<dbReference type="PANTHER" id="PTHR24228">
    <property type="entry name" value="B2 BRADYKININ RECEPTOR/ANGIOTENSIN II RECEPTOR"/>
    <property type="match status" value="1"/>
</dbReference>
<dbReference type="SUPFAM" id="SSF81321">
    <property type="entry name" value="Family A G protein-coupled receptor-like"/>
    <property type="match status" value="1"/>
</dbReference>
<dbReference type="Gene3D" id="1.20.1070.10">
    <property type="entry name" value="Rhodopsin 7-helix transmembrane proteins"/>
    <property type="match status" value="2"/>
</dbReference>
<feature type="transmembrane region" description="Helical" evidence="11">
    <location>
        <begin position="245"/>
        <end position="269"/>
    </location>
</feature>
<keyword evidence="8 14" id="KW-0675">Receptor</keyword>
<keyword evidence="3" id="KW-1003">Cell membrane</keyword>
<evidence type="ECO:0000259" key="12">
    <source>
        <dbReference type="PROSITE" id="PS50262"/>
    </source>
</evidence>
<dbReference type="OrthoDB" id="10044919at2759"/>
<evidence type="ECO:0000256" key="6">
    <source>
        <dbReference type="ARBA" id="ARBA00023040"/>
    </source>
</evidence>
<feature type="compositionally biased region" description="Acidic residues" evidence="10">
    <location>
        <begin position="324"/>
        <end position="338"/>
    </location>
</feature>
<evidence type="ECO:0000256" key="2">
    <source>
        <dbReference type="ARBA" id="ARBA00010663"/>
    </source>
</evidence>
<dbReference type="PROSITE" id="PS50262">
    <property type="entry name" value="G_PROTEIN_RECEP_F1_2"/>
    <property type="match status" value="1"/>
</dbReference>
<feature type="transmembrane region" description="Helical" evidence="11">
    <location>
        <begin position="167"/>
        <end position="187"/>
    </location>
</feature>
<feature type="region of interest" description="Disordered" evidence="10">
    <location>
        <begin position="654"/>
        <end position="679"/>
    </location>
</feature>
<dbReference type="InterPro" id="IPR017452">
    <property type="entry name" value="GPCR_Rhodpsn_7TM"/>
</dbReference>
<feature type="region of interest" description="Disordered" evidence="10">
    <location>
        <begin position="560"/>
        <end position="583"/>
    </location>
</feature>
<feature type="compositionally biased region" description="Polar residues" evidence="10">
    <location>
        <begin position="570"/>
        <end position="583"/>
    </location>
</feature>
<evidence type="ECO:0000256" key="5">
    <source>
        <dbReference type="ARBA" id="ARBA00022989"/>
    </source>
</evidence>
<feature type="region of interest" description="Disordered" evidence="10">
    <location>
        <begin position="486"/>
        <end position="546"/>
    </location>
</feature>
<name>A0A8B7PEN4_HYAAZ</name>
<comment type="subcellular location">
    <subcellularLocation>
        <location evidence="1">Cell membrane</location>
        <topology evidence="1">Multi-pass membrane protein</topology>
    </subcellularLocation>
</comment>
<dbReference type="Pfam" id="PF00001">
    <property type="entry name" value="7tm_1"/>
    <property type="match status" value="1"/>
</dbReference>
<sequence>MADITKAMSYLYESGPVFESYPSASQEAGASGDGGETTEFNKSFNATVSLINATDVDDDGMIEAVMGTQFPYHMLGFTAACAFIIAILGAVGNLLTIVALPMSRSLRTTATAFVVNLAVVELLFCVSVLPLSGAQYSYLMLFNTSLLSDSACNYFAVMRYSLTQIELQTILAIALMRAVAVSCMNLYRKINTPVVVGVYIAIIWVYSFALKIPTAMGKFGHYSYNNLTMECDMGNDRASLVARKWIIRIEAIAPIFIIVILYVFIFVMLMRRCRKRIRRLQKRNSSFGASKAQPAAVKLSSRRVSRATAKKRAPPPDKATGVEQDPEPQQEEKEDPAEDGPLKSPRRLSSASFKGLKRMVSDKSFRATFGRISGLHLVSKRARRSSNLSQKLSTSRRDMRVARTIFIIFVLIMVCSVPVMVVHAKDPTVKDPNRFLIVHILYWVQYCVNVLIYVLMNRQYRDAYLEVLSKLVPSWRRHKGYMFPWETPSTTSKPTVPTNNVSTKSRKGSQKDTSTRRDSDAMSGGLAYPRSGRLSAIPERGSSSVGDESLVLEGQVLPLATPPVDIPRRGSQSSLKTASPPTPLSYDSGNGHFTSMPCSPLGFSGSYSPSESYLENGKTPENKKTANGAHSSMKSLHDKLSAISVEELSPLNDIGETEEVTEGEHQLDSPGIKRKNSYTTINGTSTANIEKADAV</sequence>
<evidence type="ECO:0000256" key="10">
    <source>
        <dbReference type="SAM" id="MobiDB-lite"/>
    </source>
</evidence>
<evidence type="ECO:0000256" key="8">
    <source>
        <dbReference type="ARBA" id="ARBA00023170"/>
    </source>
</evidence>
<dbReference type="GO" id="GO:0005886">
    <property type="term" value="C:plasma membrane"/>
    <property type="evidence" value="ECO:0007669"/>
    <property type="project" value="UniProtKB-SubCell"/>
</dbReference>
<evidence type="ECO:0000256" key="9">
    <source>
        <dbReference type="ARBA" id="ARBA00023224"/>
    </source>
</evidence>
<dbReference type="GO" id="GO:0004930">
    <property type="term" value="F:G protein-coupled receptor activity"/>
    <property type="evidence" value="ECO:0007669"/>
    <property type="project" value="UniProtKB-KW"/>
</dbReference>
<accession>A0A8B7PEN4</accession>
<evidence type="ECO:0000256" key="3">
    <source>
        <dbReference type="ARBA" id="ARBA00022475"/>
    </source>
</evidence>
<evidence type="ECO:0000313" key="13">
    <source>
        <dbReference type="Proteomes" id="UP000694843"/>
    </source>
</evidence>
<reference evidence="14" key="1">
    <citation type="submission" date="2025-08" db="UniProtKB">
        <authorList>
            <consortium name="RefSeq"/>
        </authorList>
    </citation>
    <scope>IDENTIFICATION</scope>
    <source>
        <tissue evidence="14">Whole organism</tissue>
    </source>
</reference>
<feature type="compositionally biased region" description="Low complexity" evidence="10">
    <location>
        <begin position="487"/>
        <end position="501"/>
    </location>
</feature>
<dbReference type="AlphaFoldDB" id="A0A8B7PEN4"/>
<dbReference type="KEGG" id="hazt:108680290"/>
<dbReference type="PANTHER" id="PTHR24228:SF74">
    <property type="entry name" value="G-PROTEIN COUPLED RECEPTORS FAMILY 1 PROFILE DOMAIN-CONTAINING PROTEIN"/>
    <property type="match status" value="1"/>
</dbReference>
<feature type="transmembrane region" description="Helical" evidence="11">
    <location>
        <begin position="75"/>
        <end position="100"/>
    </location>
</feature>
<feature type="region of interest" description="Disordered" evidence="10">
    <location>
        <begin position="607"/>
        <end position="634"/>
    </location>
</feature>
<feature type="transmembrane region" description="Helical" evidence="11">
    <location>
        <begin position="436"/>
        <end position="456"/>
    </location>
</feature>
<evidence type="ECO:0000256" key="11">
    <source>
        <dbReference type="SAM" id="Phobius"/>
    </source>
</evidence>
<feature type="transmembrane region" description="Helical" evidence="11">
    <location>
        <begin position="194"/>
        <end position="212"/>
    </location>
</feature>
<dbReference type="Proteomes" id="UP000694843">
    <property type="component" value="Unplaced"/>
</dbReference>
<evidence type="ECO:0000256" key="1">
    <source>
        <dbReference type="ARBA" id="ARBA00004651"/>
    </source>
</evidence>
<feature type="domain" description="G-protein coupled receptors family 1 profile" evidence="12">
    <location>
        <begin position="92"/>
        <end position="453"/>
    </location>
</feature>
<dbReference type="SMART" id="SM01381">
    <property type="entry name" value="7TM_GPCR_Srsx"/>
    <property type="match status" value="1"/>
</dbReference>
<gene>
    <name evidence="14" type="primary">LOC108680290</name>
</gene>
<keyword evidence="4 11" id="KW-0812">Transmembrane</keyword>
<organism evidence="13 14">
    <name type="scientific">Hyalella azteca</name>
    <name type="common">Amphipod</name>
    <dbReference type="NCBI Taxonomy" id="294128"/>
    <lineage>
        <taxon>Eukaryota</taxon>
        <taxon>Metazoa</taxon>
        <taxon>Ecdysozoa</taxon>
        <taxon>Arthropoda</taxon>
        <taxon>Crustacea</taxon>
        <taxon>Multicrustacea</taxon>
        <taxon>Malacostraca</taxon>
        <taxon>Eumalacostraca</taxon>
        <taxon>Peracarida</taxon>
        <taxon>Amphipoda</taxon>
        <taxon>Senticaudata</taxon>
        <taxon>Talitrida</taxon>
        <taxon>Talitroidea</taxon>
        <taxon>Hyalellidae</taxon>
        <taxon>Hyalella</taxon>
    </lineage>
</organism>
<keyword evidence="13" id="KW-1185">Reference proteome</keyword>
<evidence type="ECO:0000256" key="4">
    <source>
        <dbReference type="ARBA" id="ARBA00022692"/>
    </source>
</evidence>
<keyword evidence="5 11" id="KW-1133">Transmembrane helix</keyword>
<keyword evidence="7 11" id="KW-0472">Membrane</keyword>
<keyword evidence="6" id="KW-0297">G-protein coupled receptor</keyword>
<feature type="compositionally biased region" description="Basic residues" evidence="10">
    <location>
        <begin position="300"/>
        <end position="313"/>
    </location>
</feature>
<evidence type="ECO:0000313" key="14">
    <source>
        <dbReference type="RefSeq" id="XP_018024578.1"/>
    </source>
</evidence>
<comment type="similarity">
    <text evidence="2">Belongs to the G-protein coupled receptor 1 family.</text>
</comment>
<feature type="transmembrane region" description="Helical" evidence="11">
    <location>
        <begin position="401"/>
        <end position="424"/>
    </location>
</feature>
<protein>
    <submittedName>
        <fullName evidence="14">G-protein coupled receptor moody isoform X1</fullName>
    </submittedName>
</protein>
<dbReference type="PRINTS" id="PR00237">
    <property type="entry name" value="GPCRRHODOPSN"/>
</dbReference>
<keyword evidence="9" id="KW-0807">Transducer</keyword>
<dbReference type="InterPro" id="IPR000276">
    <property type="entry name" value="GPCR_Rhodpsn"/>
</dbReference>